<dbReference type="Proteomes" id="UP001424532">
    <property type="component" value="Unassembled WGS sequence"/>
</dbReference>
<accession>A0ABV0DDY6</accession>
<dbReference type="EMBL" id="JBDLYL010000006">
    <property type="protein sequence ID" value="MEN8639641.1"/>
    <property type="molecule type" value="Genomic_DNA"/>
</dbReference>
<protein>
    <submittedName>
        <fullName evidence="1">Uncharacterized protein</fullName>
    </submittedName>
</protein>
<organism evidence="1 2">
    <name type="scientific">Pseudomonas sichuanensis</name>
    <dbReference type="NCBI Taxonomy" id="2213015"/>
    <lineage>
        <taxon>Bacteria</taxon>
        <taxon>Pseudomonadati</taxon>
        <taxon>Pseudomonadota</taxon>
        <taxon>Gammaproteobacteria</taxon>
        <taxon>Pseudomonadales</taxon>
        <taxon>Pseudomonadaceae</taxon>
        <taxon>Pseudomonas</taxon>
    </lineage>
</organism>
<evidence type="ECO:0000313" key="1">
    <source>
        <dbReference type="EMBL" id="MEN8639641.1"/>
    </source>
</evidence>
<dbReference type="RefSeq" id="WP_347149591.1">
    <property type="nucleotide sequence ID" value="NZ_JBDLYL010000006.1"/>
</dbReference>
<proteinExistence type="predicted"/>
<name>A0ABV0DDY6_9PSED</name>
<sequence length="164" mass="18610">MPEESQLHPDVARIYDIFGLHHSHPISVLEVNVRNTKRFSDLLQAVESEFLMVPGTPSDEPEDEGCPVDDECLVNRWGSTQEQYIEQFKAALEHLNGKSRTITLSGCEYTEDDLLRTAVRMVTGTSRHKTPRWVLMKDAFCCGSGVAHALCRRYGFDPNEELSR</sequence>
<reference evidence="1 2" key="1">
    <citation type="submission" date="2024-05" db="EMBL/GenBank/DDBJ databases">
        <title>Sequence of Lycoming College course isolates.</title>
        <authorList>
            <person name="Reigle C.A."/>
            <person name="Newman J.D."/>
        </authorList>
    </citation>
    <scope>NUCLEOTIDE SEQUENCE [LARGE SCALE GENOMIC DNA]</scope>
    <source>
        <strain evidence="1 2">CAR-09</strain>
    </source>
</reference>
<evidence type="ECO:0000313" key="2">
    <source>
        <dbReference type="Proteomes" id="UP001424532"/>
    </source>
</evidence>
<gene>
    <name evidence="1" type="ORF">ABFE88_08270</name>
</gene>
<keyword evidence="2" id="KW-1185">Reference proteome</keyword>
<comment type="caution">
    <text evidence="1">The sequence shown here is derived from an EMBL/GenBank/DDBJ whole genome shotgun (WGS) entry which is preliminary data.</text>
</comment>